<dbReference type="EMBL" id="QROO01000028">
    <property type="protein sequence ID" value="RHL34483.1"/>
    <property type="molecule type" value="Genomic_DNA"/>
</dbReference>
<reference evidence="1 4" key="2">
    <citation type="journal article" date="2019" name="Nat. Med.">
        <title>A library of human gut bacterial isolates paired with longitudinal multiomics data enables mechanistic microbiome research.</title>
        <authorList>
            <person name="Poyet M."/>
            <person name="Groussin M."/>
            <person name="Gibbons S.M."/>
            <person name="Avila-Pacheco J."/>
            <person name="Jiang X."/>
            <person name="Kearney S.M."/>
            <person name="Perrotta A.R."/>
            <person name="Berdy B."/>
            <person name="Zhao S."/>
            <person name="Lieberman T.D."/>
            <person name="Swanson P.K."/>
            <person name="Smith M."/>
            <person name="Roesemann S."/>
            <person name="Alexander J.E."/>
            <person name="Rich S.A."/>
            <person name="Livny J."/>
            <person name="Vlamakis H."/>
            <person name="Clish C."/>
            <person name="Bullock K."/>
            <person name="Deik A."/>
            <person name="Scott J."/>
            <person name="Pierce K.A."/>
            <person name="Xavier R.J."/>
            <person name="Alm E.J."/>
        </authorList>
    </citation>
    <scope>NUCLEOTIDE SEQUENCE [LARGE SCALE GENOMIC DNA]</scope>
    <source>
        <strain evidence="1 4">BIOML-A73</strain>
    </source>
</reference>
<accession>A0A415KE07</accession>
<dbReference type="Pfam" id="PF13148">
    <property type="entry name" value="DUF3987"/>
    <property type="match status" value="1"/>
</dbReference>
<evidence type="ECO:0000313" key="4">
    <source>
        <dbReference type="Proteomes" id="UP000474077"/>
    </source>
</evidence>
<organism evidence="2 3">
    <name type="scientific">Bacteroides xylanisolvens</name>
    <dbReference type="NCBI Taxonomy" id="371601"/>
    <lineage>
        <taxon>Bacteria</taxon>
        <taxon>Pseudomonadati</taxon>
        <taxon>Bacteroidota</taxon>
        <taxon>Bacteroidia</taxon>
        <taxon>Bacteroidales</taxon>
        <taxon>Bacteroidaceae</taxon>
        <taxon>Bacteroides</taxon>
    </lineage>
</organism>
<dbReference type="Proteomes" id="UP000474077">
    <property type="component" value="Unassembled WGS sequence"/>
</dbReference>
<reference evidence="2 3" key="1">
    <citation type="submission" date="2018-08" db="EMBL/GenBank/DDBJ databases">
        <title>A genome reference for cultivated species of the human gut microbiota.</title>
        <authorList>
            <person name="Zou Y."/>
            <person name="Xue W."/>
            <person name="Luo G."/>
        </authorList>
    </citation>
    <scope>NUCLEOTIDE SEQUENCE [LARGE SCALE GENOMIC DNA]</scope>
    <source>
        <strain evidence="2 3">AF38-2</strain>
    </source>
</reference>
<evidence type="ECO:0000313" key="2">
    <source>
        <dbReference type="EMBL" id="RHL34483.1"/>
    </source>
</evidence>
<dbReference type="InterPro" id="IPR025048">
    <property type="entry name" value="DUF3987"/>
</dbReference>
<evidence type="ECO:0000313" key="3">
    <source>
        <dbReference type="Proteomes" id="UP000284495"/>
    </source>
</evidence>
<evidence type="ECO:0000313" key="1">
    <source>
        <dbReference type="EMBL" id="KAB6082041.1"/>
    </source>
</evidence>
<proteinExistence type="predicted"/>
<comment type="caution">
    <text evidence="2">The sequence shown here is derived from an EMBL/GenBank/DDBJ whole genome shotgun (WGS) entry which is preliminary data.</text>
</comment>
<sequence length="451" mass="51825">MTIPKETNICISELKEEDSFPVSVFPKLIREIINETKSTLNYPIDFIASAICFTLSVGIGNNFVAKVKEGWNERAILYMAIIGRSGVNKSHPLSFAMQPLFELDIKSSVKYQKERREYEKYILACKKEKEDKEQTAEPILKKFIVSDITPERLITIHQDNKRGICLYVDELMSWLKNFNRYNSGSEEQFWLSVFSGKPIILDRQGNKNSAFIKHSFISVIGTIQKGLLKELAKGERSENGFIDRILFVFPPNLKKEYWNELELSTHIVPLWNSIVKKLTDIQCVTDEDGELVPTQLPFNTEARTLLYHWQHKNTDLCNSEMNEVLVGVYSKLDIYVIRFSLILQLSRWACDESDKKEIDSTSVEGAISIVEYFRITAKRVQGITNSSAMLEQLPTDKLSLYNALPVEFTTSEGITVAQKQNISVDSFKRFLADKKGKLFENVKHGRYKKLI</sequence>
<name>A0A415KE07_9BACE</name>
<protein>
    <submittedName>
        <fullName evidence="2">DUF3987 domain-containing protein</fullName>
    </submittedName>
</protein>
<dbReference type="RefSeq" id="WP_049702417.1">
    <property type="nucleotide sequence ID" value="NZ_JAASHA010000020.1"/>
</dbReference>
<gene>
    <name evidence="2" type="ORF">DW027_18855</name>
    <name evidence="1" type="ORF">GA560_13255</name>
</gene>
<dbReference type="EMBL" id="WDER01000033">
    <property type="protein sequence ID" value="KAB6082041.1"/>
    <property type="molecule type" value="Genomic_DNA"/>
</dbReference>
<dbReference type="Proteomes" id="UP000284495">
    <property type="component" value="Unassembled WGS sequence"/>
</dbReference>
<dbReference type="AlphaFoldDB" id="A0A415KE07"/>